<evidence type="ECO:0000313" key="5">
    <source>
        <dbReference type="Proteomes" id="UP001370348"/>
    </source>
</evidence>
<organism evidence="4 5">
    <name type="scientific">Pendulispora albinea</name>
    <dbReference type="NCBI Taxonomy" id="2741071"/>
    <lineage>
        <taxon>Bacteria</taxon>
        <taxon>Pseudomonadati</taxon>
        <taxon>Myxococcota</taxon>
        <taxon>Myxococcia</taxon>
        <taxon>Myxococcales</taxon>
        <taxon>Sorangiineae</taxon>
        <taxon>Pendulisporaceae</taxon>
        <taxon>Pendulispora</taxon>
    </lineage>
</organism>
<sequence>MSESTVSQLRALLAEVCAIDLQNVQADRKLRSYGLDSVRAFELVILIEETFGLPIKPEVFEGLRNATVGELADYIAREVA</sequence>
<dbReference type="InterPro" id="IPR036736">
    <property type="entry name" value="ACP-like_sf"/>
</dbReference>
<gene>
    <name evidence="4" type="ORF">LZC94_46570</name>
</gene>
<evidence type="ECO:0000313" key="4">
    <source>
        <dbReference type="EMBL" id="WXB15274.1"/>
    </source>
</evidence>
<name>A0ABZ2LWG3_9BACT</name>
<dbReference type="Gene3D" id="1.10.1200.10">
    <property type="entry name" value="ACP-like"/>
    <property type="match status" value="1"/>
</dbReference>
<dbReference type="SUPFAM" id="SSF47336">
    <property type="entry name" value="ACP-like"/>
    <property type="match status" value="1"/>
</dbReference>
<dbReference type="EMBL" id="CP089984">
    <property type="protein sequence ID" value="WXB15274.1"/>
    <property type="molecule type" value="Genomic_DNA"/>
</dbReference>
<dbReference type="RefSeq" id="WP_394824899.1">
    <property type="nucleotide sequence ID" value="NZ_CP089984.1"/>
</dbReference>
<dbReference type="InterPro" id="IPR020806">
    <property type="entry name" value="PKS_PP-bd"/>
</dbReference>
<evidence type="ECO:0000256" key="1">
    <source>
        <dbReference type="ARBA" id="ARBA00022450"/>
    </source>
</evidence>
<dbReference type="SMART" id="SM00823">
    <property type="entry name" value="PKS_PP"/>
    <property type="match status" value="1"/>
</dbReference>
<dbReference type="InterPro" id="IPR009081">
    <property type="entry name" value="PP-bd_ACP"/>
</dbReference>
<dbReference type="Proteomes" id="UP001370348">
    <property type="component" value="Chromosome"/>
</dbReference>
<dbReference type="PROSITE" id="PS50075">
    <property type="entry name" value="CARRIER"/>
    <property type="match status" value="1"/>
</dbReference>
<dbReference type="Pfam" id="PF00550">
    <property type="entry name" value="PP-binding"/>
    <property type="match status" value="1"/>
</dbReference>
<reference evidence="4 5" key="1">
    <citation type="submission" date="2021-12" db="EMBL/GenBank/DDBJ databases">
        <title>Discovery of the Pendulisporaceae a myxobacterial family with distinct sporulation behavior and unique specialized metabolism.</title>
        <authorList>
            <person name="Garcia R."/>
            <person name="Popoff A."/>
            <person name="Bader C.D."/>
            <person name="Loehr J."/>
            <person name="Walesch S."/>
            <person name="Walt C."/>
            <person name="Boldt J."/>
            <person name="Bunk B."/>
            <person name="Haeckl F.J.F.P.J."/>
            <person name="Gunesch A.P."/>
            <person name="Birkelbach J."/>
            <person name="Nuebel U."/>
            <person name="Pietschmann T."/>
            <person name="Bach T."/>
            <person name="Mueller R."/>
        </authorList>
    </citation>
    <scope>NUCLEOTIDE SEQUENCE [LARGE SCALE GENOMIC DNA]</scope>
    <source>
        <strain evidence="4 5">MSr11954</strain>
    </source>
</reference>
<evidence type="ECO:0000259" key="3">
    <source>
        <dbReference type="PROSITE" id="PS50075"/>
    </source>
</evidence>
<proteinExistence type="predicted"/>
<feature type="domain" description="Carrier" evidence="3">
    <location>
        <begin position="1"/>
        <end position="79"/>
    </location>
</feature>
<keyword evidence="2" id="KW-0597">Phosphoprotein</keyword>
<keyword evidence="5" id="KW-1185">Reference proteome</keyword>
<protein>
    <submittedName>
        <fullName evidence="4">Acyl carrier protein</fullName>
    </submittedName>
</protein>
<evidence type="ECO:0000256" key="2">
    <source>
        <dbReference type="ARBA" id="ARBA00022553"/>
    </source>
</evidence>
<accession>A0ABZ2LWG3</accession>
<keyword evidence="1" id="KW-0596">Phosphopantetheine</keyword>